<dbReference type="Proteomes" id="UP000199136">
    <property type="component" value="Unassembled WGS sequence"/>
</dbReference>
<feature type="region of interest" description="Disordered" evidence="1">
    <location>
        <begin position="369"/>
        <end position="404"/>
    </location>
</feature>
<dbReference type="SUPFAM" id="SSF52540">
    <property type="entry name" value="P-loop containing nucleoside triphosphate hydrolases"/>
    <property type="match status" value="1"/>
</dbReference>
<dbReference type="AlphaFoldDB" id="A0A1I5WP54"/>
<feature type="domain" description="G" evidence="2">
    <location>
        <begin position="29"/>
        <end position="148"/>
    </location>
</feature>
<proteinExistence type="predicted"/>
<gene>
    <name evidence="3" type="ORF">SAMN04488506_0995</name>
</gene>
<evidence type="ECO:0000259" key="2">
    <source>
        <dbReference type="Pfam" id="PF01926"/>
    </source>
</evidence>
<evidence type="ECO:0000313" key="3">
    <source>
        <dbReference type="EMBL" id="SFQ21357.1"/>
    </source>
</evidence>
<accession>A0A1I5WP54</accession>
<dbReference type="OrthoDB" id="9255830at2"/>
<reference evidence="3 4" key="1">
    <citation type="submission" date="2016-10" db="EMBL/GenBank/DDBJ databases">
        <authorList>
            <person name="de Groot N.N."/>
        </authorList>
    </citation>
    <scope>NUCLEOTIDE SEQUENCE [LARGE SCALE GENOMIC DNA]</scope>
    <source>
        <strain evidence="3 4">DSM 20581</strain>
    </source>
</reference>
<dbReference type="Gene3D" id="3.40.50.300">
    <property type="entry name" value="P-loop containing nucleotide triphosphate hydrolases"/>
    <property type="match status" value="1"/>
</dbReference>
<dbReference type="RefSeq" id="WP_092480049.1">
    <property type="nucleotide sequence ID" value="NZ_FOXW01000003.1"/>
</dbReference>
<protein>
    <submittedName>
        <fullName evidence="3">Uncharacterized conserved protein, DUF697 family</fullName>
    </submittedName>
</protein>
<evidence type="ECO:0000313" key="4">
    <source>
        <dbReference type="Proteomes" id="UP000199136"/>
    </source>
</evidence>
<dbReference type="EMBL" id="FOXW01000003">
    <property type="protein sequence ID" value="SFQ21357.1"/>
    <property type="molecule type" value="Genomic_DNA"/>
</dbReference>
<evidence type="ECO:0000256" key="1">
    <source>
        <dbReference type="SAM" id="MobiDB-lite"/>
    </source>
</evidence>
<dbReference type="GO" id="GO:0005525">
    <property type="term" value="F:GTP binding"/>
    <property type="evidence" value="ECO:0007669"/>
    <property type="project" value="InterPro"/>
</dbReference>
<name>A0A1I5WP54_9LACT</name>
<organism evidence="3 4">
    <name type="scientific">Desemzia incerta</name>
    <dbReference type="NCBI Taxonomy" id="82801"/>
    <lineage>
        <taxon>Bacteria</taxon>
        <taxon>Bacillati</taxon>
        <taxon>Bacillota</taxon>
        <taxon>Bacilli</taxon>
        <taxon>Lactobacillales</taxon>
        <taxon>Carnobacteriaceae</taxon>
        <taxon>Desemzia</taxon>
    </lineage>
</organism>
<keyword evidence="4" id="KW-1185">Reference proteome</keyword>
<sequence>MKKPPDFNIVEDILHKTKEEVANMHPINILLVGKTGVGKSTLINNVFRERLAATGIGKPVTQHLRRISKEGLPIVLYDTKGLELNEETQKRIKKELFQTIKNKKEEGPKEAIHVAYYCINAGSSRIEDMELEMIQELSEKVPVIIVLTQSIGEPAKEFKAYIESLNLNVVSVLNVMSEDFMIMEDLSIPAYGLKELILTTLEIIPEETKEAFNNAQQVDIALKAKSARTWATKYIVSSFGIGFLPIPFSDASLLVPMQVGLLAHITAIFGISMDKATITSLVAAIGGTSGATYAGRYIVSNVVKFIPGAGTIAGGIISGTTASIITTALAMSYIEVLSIIAQGEKDGKYPDLANIETLMREKFEERLKKSSKKQAVETTETEDLSSTEVSSPKEKKKWWRRKKS</sequence>
<dbReference type="InterPro" id="IPR027417">
    <property type="entry name" value="P-loop_NTPase"/>
</dbReference>
<dbReference type="Pfam" id="PF01926">
    <property type="entry name" value="MMR_HSR1"/>
    <property type="match status" value="1"/>
</dbReference>
<feature type="compositionally biased region" description="Basic residues" evidence="1">
    <location>
        <begin position="394"/>
        <end position="404"/>
    </location>
</feature>
<dbReference type="STRING" id="82801.SAMN04488506_0995"/>
<dbReference type="InterPro" id="IPR006073">
    <property type="entry name" value="GTP-bd"/>
</dbReference>